<keyword evidence="5" id="KW-0670">Pyruvate</keyword>
<dbReference type="SUPFAM" id="SSF52922">
    <property type="entry name" value="TK C-terminal domain-like"/>
    <property type="match status" value="1"/>
</dbReference>
<evidence type="ECO:0000256" key="2">
    <source>
        <dbReference type="ARBA" id="ARBA00012281"/>
    </source>
</evidence>
<evidence type="ECO:0000256" key="5">
    <source>
        <dbReference type="ARBA" id="ARBA00023317"/>
    </source>
</evidence>
<dbReference type="GO" id="GO:0004739">
    <property type="term" value="F:pyruvate dehydrogenase (acetyl-transferring) activity"/>
    <property type="evidence" value="ECO:0007669"/>
    <property type="project" value="UniProtKB-EC"/>
</dbReference>
<name>A0A565AMJ4_9BRAS</name>
<dbReference type="InterPro" id="IPR009014">
    <property type="entry name" value="Transketo_C/PFOR_II"/>
</dbReference>
<keyword evidence="3" id="KW-0560">Oxidoreductase</keyword>
<evidence type="ECO:0000256" key="4">
    <source>
        <dbReference type="ARBA" id="ARBA00023052"/>
    </source>
</evidence>
<dbReference type="SUPFAM" id="SSF52518">
    <property type="entry name" value="Thiamin diphosphate-binding fold (THDP-binding)"/>
    <property type="match status" value="1"/>
</dbReference>
<dbReference type="Proteomes" id="UP000489600">
    <property type="component" value="Unassembled WGS sequence"/>
</dbReference>
<feature type="domain" description="Transketolase C-terminal" evidence="9">
    <location>
        <begin position="112"/>
        <end position="152"/>
    </location>
</feature>
<dbReference type="EC" id="1.2.4.1" evidence="2"/>
<evidence type="ECO:0000259" key="9">
    <source>
        <dbReference type="Pfam" id="PF02780"/>
    </source>
</evidence>
<dbReference type="PANTHER" id="PTHR43257">
    <property type="entry name" value="PYRUVATE DEHYDROGENASE E1 COMPONENT BETA SUBUNIT"/>
    <property type="match status" value="1"/>
</dbReference>
<dbReference type="Pfam" id="PF02779">
    <property type="entry name" value="Transket_pyr"/>
    <property type="match status" value="1"/>
</dbReference>
<dbReference type="PANTHER" id="PTHR43257:SF2">
    <property type="entry name" value="PYRUVATE DEHYDROGENASE E1 COMPONENT SUBUNIT BETA"/>
    <property type="match status" value="1"/>
</dbReference>
<gene>
    <name evidence="10" type="ORF">ANE_LOCUS1100</name>
</gene>
<dbReference type="InterPro" id="IPR029061">
    <property type="entry name" value="THDP-binding"/>
</dbReference>
<evidence type="ECO:0000259" key="8">
    <source>
        <dbReference type="Pfam" id="PF02779"/>
    </source>
</evidence>
<dbReference type="Pfam" id="PF02780">
    <property type="entry name" value="Transketolase_C"/>
    <property type="match status" value="1"/>
</dbReference>
<evidence type="ECO:0000313" key="10">
    <source>
        <dbReference type="EMBL" id="VVA90655.1"/>
    </source>
</evidence>
<keyword evidence="4" id="KW-0786">Thiamine pyrophosphate</keyword>
<evidence type="ECO:0000256" key="6">
    <source>
        <dbReference type="ARBA" id="ARBA00025211"/>
    </source>
</evidence>
<comment type="function">
    <text evidence="6">The pyruvate dehydrogenase complex catalyzes the overall conversion of pyruvate to acetyl-CoA and CO(2). It contains multiple copies of three enzymatic components: pyruvate dehydrogenase (E1), dihydrolipoamide acetyltransferase (E2) and lipoamide dehydrogenase (E3).</text>
</comment>
<dbReference type="InterPro" id="IPR033248">
    <property type="entry name" value="Transketolase_C"/>
</dbReference>
<dbReference type="Gene3D" id="3.40.50.970">
    <property type="match status" value="1"/>
</dbReference>
<organism evidence="10 11">
    <name type="scientific">Arabis nemorensis</name>
    <dbReference type="NCBI Taxonomy" id="586526"/>
    <lineage>
        <taxon>Eukaryota</taxon>
        <taxon>Viridiplantae</taxon>
        <taxon>Streptophyta</taxon>
        <taxon>Embryophyta</taxon>
        <taxon>Tracheophyta</taxon>
        <taxon>Spermatophyta</taxon>
        <taxon>Magnoliopsida</taxon>
        <taxon>eudicotyledons</taxon>
        <taxon>Gunneridae</taxon>
        <taxon>Pentapetalae</taxon>
        <taxon>rosids</taxon>
        <taxon>malvids</taxon>
        <taxon>Brassicales</taxon>
        <taxon>Brassicaceae</taxon>
        <taxon>Arabideae</taxon>
        <taxon>Arabis</taxon>
    </lineage>
</organism>
<proteinExistence type="predicted"/>
<feature type="domain" description="Transketolase-like pyrimidine-binding" evidence="8">
    <location>
        <begin position="1"/>
        <end position="53"/>
    </location>
</feature>
<dbReference type="InterPro" id="IPR005475">
    <property type="entry name" value="Transketolase-like_Pyr-bd"/>
</dbReference>
<comment type="cofactor">
    <cofactor evidence="1">
        <name>thiamine diphosphate</name>
        <dbReference type="ChEBI" id="CHEBI:58937"/>
    </cofactor>
</comment>
<dbReference type="EMBL" id="CABITT030000001">
    <property type="protein sequence ID" value="VVA90655.1"/>
    <property type="molecule type" value="Genomic_DNA"/>
</dbReference>
<dbReference type="AlphaFoldDB" id="A0A565AMJ4"/>
<sequence>MDRDPHVCVMGEDVGHYGGSYKVTKGLADKFGDLRVLDTPICENAFIGAAMTGLRPVIEVHPWDPDGCLLDSLQRQRFDESRENPVILFEHVLLYNLKETIPEEEYICNLEEAEMVRPREHITILTYSRMRYHVMQAAKTLVNKGYDPEVIDN</sequence>
<dbReference type="Gene3D" id="3.40.50.920">
    <property type="match status" value="1"/>
</dbReference>
<accession>A0A565AMJ4</accession>
<dbReference type="OrthoDB" id="10266385at2759"/>
<evidence type="ECO:0000256" key="3">
    <source>
        <dbReference type="ARBA" id="ARBA00023002"/>
    </source>
</evidence>
<keyword evidence="11" id="KW-1185">Reference proteome</keyword>
<evidence type="ECO:0000256" key="7">
    <source>
        <dbReference type="ARBA" id="ARBA00051231"/>
    </source>
</evidence>
<evidence type="ECO:0000256" key="1">
    <source>
        <dbReference type="ARBA" id="ARBA00001964"/>
    </source>
</evidence>
<protein>
    <recommendedName>
        <fullName evidence="2">pyruvate dehydrogenase (acetyl-transferring)</fullName>
        <ecNumber evidence="2">1.2.4.1</ecNumber>
    </recommendedName>
</protein>
<comment type="catalytic activity">
    <reaction evidence="7">
        <text>N(6)-[(R)-lipoyl]-L-lysyl-[protein] + pyruvate + H(+) = N(6)-[(R)-S(8)-acetyldihydrolipoyl]-L-lysyl-[protein] + CO2</text>
        <dbReference type="Rhea" id="RHEA:19189"/>
        <dbReference type="Rhea" id="RHEA-COMP:10474"/>
        <dbReference type="Rhea" id="RHEA-COMP:10478"/>
        <dbReference type="ChEBI" id="CHEBI:15361"/>
        <dbReference type="ChEBI" id="CHEBI:15378"/>
        <dbReference type="ChEBI" id="CHEBI:16526"/>
        <dbReference type="ChEBI" id="CHEBI:83099"/>
        <dbReference type="ChEBI" id="CHEBI:83111"/>
        <dbReference type="EC" id="1.2.4.1"/>
    </reaction>
</comment>
<reference evidence="10" key="1">
    <citation type="submission" date="2019-07" db="EMBL/GenBank/DDBJ databases">
        <authorList>
            <person name="Dittberner H."/>
        </authorList>
    </citation>
    <scope>NUCLEOTIDE SEQUENCE [LARGE SCALE GENOMIC DNA]</scope>
</reference>
<evidence type="ECO:0000313" key="11">
    <source>
        <dbReference type="Proteomes" id="UP000489600"/>
    </source>
</evidence>
<comment type="caution">
    <text evidence="10">The sequence shown here is derived from an EMBL/GenBank/DDBJ whole genome shotgun (WGS) entry which is preliminary data.</text>
</comment>